<gene>
    <name evidence="3" type="ORF">SCA03_52850</name>
</gene>
<feature type="domain" description="Transcription regulator PadR N-terminal" evidence="2">
    <location>
        <begin position="17"/>
        <end position="88"/>
    </location>
</feature>
<dbReference type="Proteomes" id="UP000319210">
    <property type="component" value="Unassembled WGS sequence"/>
</dbReference>
<dbReference type="Pfam" id="PF03551">
    <property type="entry name" value="PadR"/>
    <property type="match status" value="1"/>
</dbReference>
<dbReference type="InterPro" id="IPR005149">
    <property type="entry name" value="Tscrpt_reg_PadR_N"/>
</dbReference>
<dbReference type="InterPro" id="IPR036390">
    <property type="entry name" value="WH_DNA-bd_sf"/>
</dbReference>
<protein>
    <recommendedName>
        <fullName evidence="2">Transcription regulator PadR N-terminal domain-containing protein</fullName>
    </recommendedName>
</protein>
<reference evidence="3 4" key="1">
    <citation type="submission" date="2019-06" db="EMBL/GenBank/DDBJ databases">
        <title>Whole genome shotgun sequence of Streptomyces cacaoi subsp. cacaoi NBRC 12748.</title>
        <authorList>
            <person name="Hosoyama A."/>
            <person name="Uohara A."/>
            <person name="Ohji S."/>
            <person name="Ichikawa N."/>
        </authorList>
    </citation>
    <scope>NUCLEOTIDE SEQUENCE [LARGE SCALE GENOMIC DNA]</scope>
    <source>
        <strain evidence="3 4">NBRC 12748</strain>
    </source>
</reference>
<organism evidence="3 4">
    <name type="scientific">Streptomyces cacaoi</name>
    <dbReference type="NCBI Taxonomy" id="1898"/>
    <lineage>
        <taxon>Bacteria</taxon>
        <taxon>Bacillati</taxon>
        <taxon>Actinomycetota</taxon>
        <taxon>Actinomycetes</taxon>
        <taxon>Kitasatosporales</taxon>
        <taxon>Streptomycetaceae</taxon>
        <taxon>Streptomyces</taxon>
    </lineage>
</organism>
<feature type="compositionally biased region" description="Basic and acidic residues" evidence="1">
    <location>
        <begin position="132"/>
        <end position="147"/>
    </location>
</feature>
<dbReference type="InterPro" id="IPR052509">
    <property type="entry name" value="Metal_resp_DNA-bind_regulator"/>
</dbReference>
<dbReference type="PANTHER" id="PTHR33169">
    <property type="entry name" value="PADR-FAMILY TRANSCRIPTIONAL REGULATOR"/>
    <property type="match status" value="1"/>
</dbReference>
<name>A0A4Y3R596_STRCI</name>
<feature type="region of interest" description="Disordered" evidence="1">
    <location>
        <begin position="108"/>
        <end position="189"/>
    </location>
</feature>
<sequence>MADTNPAWVRAALPLCLLGALRHEESYGYALLQQLAAAGLESVKPATLYPALTRLAEEGAVEVNWRAGEGGPGRKCYRITPAGLDRLEAEWAAWRGFGAAVSRLVAADTAPPPASDGTAGSDRTGEADGGGDTDRAARSARSDRSDRAGGAGEDGAAGAGAAAGDGADGAGGAGDRAVAAGASGTGPGT</sequence>
<evidence type="ECO:0000256" key="1">
    <source>
        <dbReference type="SAM" id="MobiDB-lite"/>
    </source>
</evidence>
<dbReference type="RefSeq" id="WP_187767688.1">
    <property type="nucleotide sequence ID" value="NZ_BJMM01000035.1"/>
</dbReference>
<dbReference type="AlphaFoldDB" id="A0A4Y3R596"/>
<keyword evidence="4" id="KW-1185">Reference proteome</keyword>
<evidence type="ECO:0000259" key="2">
    <source>
        <dbReference type="Pfam" id="PF03551"/>
    </source>
</evidence>
<dbReference type="SUPFAM" id="SSF46785">
    <property type="entry name" value="Winged helix' DNA-binding domain"/>
    <property type="match status" value="1"/>
</dbReference>
<feature type="compositionally biased region" description="Gly residues" evidence="1">
    <location>
        <begin position="149"/>
        <end position="174"/>
    </location>
</feature>
<accession>A0A4Y3R596</accession>
<evidence type="ECO:0000313" key="3">
    <source>
        <dbReference type="EMBL" id="GEB52734.1"/>
    </source>
</evidence>
<comment type="caution">
    <text evidence="3">The sequence shown here is derived from an EMBL/GenBank/DDBJ whole genome shotgun (WGS) entry which is preliminary data.</text>
</comment>
<proteinExistence type="predicted"/>
<evidence type="ECO:0000313" key="4">
    <source>
        <dbReference type="Proteomes" id="UP000319210"/>
    </source>
</evidence>
<dbReference type="Gene3D" id="1.10.10.10">
    <property type="entry name" value="Winged helix-like DNA-binding domain superfamily/Winged helix DNA-binding domain"/>
    <property type="match status" value="1"/>
</dbReference>
<dbReference type="EMBL" id="BJMM01000035">
    <property type="protein sequence ID" value="GEB52734.1"/>
    <property type="molecule type" value="Genomic_DNA"/>
</dbReference>
<dbReference type="InterPro" id="IPR036388">
    <property type="entry name" value="WH-like_DNA-bd_sf"/>
</dbReference>
<dbReference type="PANTHER" id="PTHR33169:SF14">
    <property type="entry name" value="TRANSCRIPTIONAL REGULATOR RV3488"/>
    <property type="match status" value="1"/>
</dbReference>